<evidence type="ECO:0000256" key="4">
    <source>
        <dbReference type="ARBA" id="ARBA00022490"/>
    </source>
</evidence>
<dbReference type="InterPro" id="IPR006195">
    <property type="entry name" value="aa-tRNA-synth_II"/>
</dbReference>
<dbReference type="FunFam" id="3.30.930.10:FF:000003">
    <property type="entry name" value="Phenylalanine--tRNA ligase alpha subunit"/>
    <property type="match status" value="1"/>
</dbReference>
<gene>
    <name evidence="13 15" type="primary">pheS</name>
    <name evidence="15" type="ORF">HLV38_05965</name>
</gene>
<dbReference type="Proteomes" id="UP000503297">
    <property type="component" value="Chromosome"/>
</dbReference>
<dbReference type="GO" id="GO:0005524">
    <property type="term" value="F:ATP binding"/>
    <property type="evidence" value="ECO:0007669"/>
    <property type="project" value="UniProtKB-UniRule"/>
</dbReference>
<reference evidence="16" key="1">
    <citation type="submission" date="2020-05" db="EMBL/GenBank/DDBJ databases">
        <title>Novel species in genus Nocardioides.</title>
        <authorList>
            <person name="Zhang G."/>
        </authorList>
    </citation>
    <scope>NUCLEOTIDE SEQUENCE [LARGE SCALE GENOMIC DNA]</scope>
    <source>
        <strain evidence="16">zg-1050</strain>
    </source>
</reference>
<dbReference type="SUPFAM" id="SSF55681">
    <property type="entry name" value="Class II aaRS and biotin synthetases"/>
    <property type="match status" value="1"/>
</dbReference>
<dbReference type="HAMAP" id="MF_00281">
    <property type="entry name" value="Phe_tRNA_synth_alpha1"/>
    <property type="match status" value="1"/>
</dbReference>
<sequence>MSLVEELAAVRAQALAAIGEAAGTAELDEVRVRVMGRSGELTRYLRQMGQVPQELRAEVGRTANEVRTAVEQALEQRKSQLFASELEASIQAAAVDVTLPGRAQQLGSRHLINQISDQICDVFLGLGYTVADGPEIETDYYNFTALNAPADHPSRSMQDTFYVRDLSGDAAAVRGESDVLLRTQTSGVQVHVMETQEPPIYIVAPGKVYRRDVADPSHLPQFTQVEGLVVDRNISFADLKGTLDHFCKAMFGPERRTRFRAHYFPFTEPSAEVDVSCGICHGEGCRFCKNTGWLEILGCGMVDPAVLECSGIDPEEYSGFAFGMGVERIAALKYDIPDLRLLLRGDMRFLRQF</sequence>
<evidence type="ECO:0000256" key="6">
    <source>
        <dbReference type="ARBA" id="ARBA00022723"/>
    </source>
</evidence>
<keyword evidence="7 13" id="KW-0547">Nucleotide-binding</keyword>
<evidence type="ECO:0000256" key="7">
    <source>
        <dbReference type="ARBA" id="ARBA00022741"/>
    </source>
</evidence>
<comment type="subcellular location">
    <subcellularLocation>
        <location evidence="1 13">Cytoplasm</location>
    </subcellularLocation>
</comment>
<dbReference type="InterPro" id="IPR045864">
    <property type="entry name" value="aa-tRNA-synth_II/BPL/LPL"/>
</dbReference>
<dbReference type="GO" id="GO:0006432">
    <property type="term" value="P:phenylalanyl-tRNA aminoacylation"/>
    <property type="evidence" value="ECO:0007669"/>
    <property type="project" value="UniProtKB-UniRule"/>
</dbReference>
<keyword evidence="16" id="KW-1185">Reference proteome</keyword>
<dbReference type="PANTHER" id="PTHR11538">
    <property type="entry name" value="PHENYLALANYL-TRNA SYNTHETASE"/>
    <property type="match status" value="1"/>
</dbReference>
<feature type="domain" description="Aminoacyl-transfer RNA synthetases class-II family profile" evidence="14">
    <location>
        <begin position="121"/>
        <end position="352"/>
    </location>
</feature>
<proteinExistence type="inferred from homology"/>
<evidence type="ECO:0000259" key="14">
    <source>
        <dbReference type="PROSITE" id="PS50862"/>
    </source>
</evidence>
<dbReference type="GO" id="GO:0000287">
    <property type="term" value="F:magnesium ion binding"/>
    <property type="evidence" value="ECO:0007669"/>
    <property type="project" value="UniProtKB-UniRule"/>
</dbReference>
<evidence type="ECO:0000256" key="8">
    <source>
        <dbReference type="ARBA" id="ARBA00022840"/>
    </source>
</evidence>
<keyword evidence="8 13" id="KW-0067">ATP-binding</keyword>
<name>A0A6M8J2E0_9ACTN</name>
<keyword evidence="6 13" id="KW-0479">Metal-binding</keyword>
<comment type="subunit">
    <text evidence="3 13">Tetramer of two alpha and two beta subunits.</text>
</comment>
<dbReference type="PROSITE" id="PS50862">
    <property type="entry name" value="AA_TRNA_LIGASE_II"/>
    <property type="match status" value="1"/>
</dbReference>
<dbReference type="InterPro" id="IPR004188">
    <property type="entry name" value="Phe-tRNA_ligase_II_N"/>
</dbReference>
<dbReference type="GO" id="GO:0000049">
    <property type="term" value="F:tRNA binding"/>
    <property type="evidence" value="ECO:0007669"/>
    <property type="project" value="InterPro"/>
</dbReference>
<dbReference type="InterPro" id="IPR004529">
    <property type="entry name" value="Phe-tRNA-synth_IIc_asu"/>
</dbReference>
<evidence type="ECO:0000256" key="5">
    <source>
        <dbReference type="ARBA" id="ARBA00022598"/>
    </source>
</evidence>
<dbReference type="InterPro" id="IPR002319">
    <property type="entry name" value="Phenylalanyl-tRNA_Synthase"/>
</dbReference>
<evidence type="ECO:0000256" key="1">
    <source>
        <dbReference type="ARBA" id="ARBA00004496"/>
    </source>
</evidence>
<feature type="binding site" evidence="13">
    <location>
        <position position="268"/>
    </location>
    <ligand>
        <name>Mg(2+)</name>
        <dbReference type="ChEBI" id="CHEBI:18420"/>
        <note>shared with beta subunit</note>
    </ligand>
</feature>
<dbReference type="GO" id="GO:0004826">
    <property type="term" value="F:phenylalanine-tRNA ligase activity"/>
    <property type="evidence" value="ECO:0007669"/>
    <property type="project" value="UniProtKB-UniRule"/>
</dbReference>
<evidence type="ECO:0000256" key="3">
    <source>
        <dbReference type="ARBA" id="ARBA00011209"/>
    </source>
</evidence>
<keyword evidence="5 13" id="KW-0436">Ligase</keyword>
<comment type="similarity">
    <text evidence="2 13">Belongs to the class-II aminoacyl-tRNA synthetase family. Phe-tRNA synthetase alpha subunit type 1 subfamily.</text>
</comment>
<evidence type="ECO:0000256" key="2">
    <source>
        <dbReference type="ARBA" id="ARBA00010207"/>
    </source>
</evidence>
<accession>A0A6M8J2E0</accession>
<comment type="cofactor">
    <cofactor evidence="13">
        <name>Mg(2+)</name>
        <dbReference type="ChEBI" id="CHEBI:18420"/>
    </cofactor>
    <text evidence="13">Binds 2 magnesium ions per tetramer.</text>
</comment>
<dbReference type="KEGG" id="bwa:HLV38_05965"/>
<evidence type="ECO:0000313" key="16">
    <source>
        <dbReference type="Proteomes" id="UP000503297"/>
    </source>
</evidence>
<dbReference type="RefSeq" id="WP_173165069.1">
    <property type="nucleotide sequence ID" value="NZ_CP053716.1"/>
</dbReference>
<dbReference type="EC" id="6.1.1.20" evidence="13"/>
<evidence type="ECO:0000256" key="12">
    <source>
        <dbReference type="ARBA" id="ARBA00049255"/>
    </source>
</evidence>
<dbReference type="AlphaFoldDB" id="A0A6M8J2E0"/>
<evidence type="ECO:0000256" key="9">
    <source>
        <dbReference type="ARBA" id="ARBA00022842"/>
    </source>
</evidence>
<dbReference type="Pfam" id="PF02912">
    <property type="entry name" value="Phe_tRNA-synt_N"/>
    <property type="match status" value="1"/>
</dbReference>
<keyword evidence="4 13" id="KW-0963">Cytoplasm</keyword>
<dbReference type="EMBL" id="CP053716">
    <property type="protein sequence ID" value="QKF07704.1"/>
    <property type="molecule type" value="Genomic_DNA"/>
</dbReference>
<dbReference type="PANTHER" id="PTHR11538:SF41">
    <property type="entry name" value="PHENYLALANINE--TRNA LIGASE, MITOCHONDRIAL"/>
    <property type="match status" value="1"/>
</dbReference>
<dbReference type="Pfam" id="PF01409">
    <property type="entry name" value="tRNA-synt_2d"/>
    <property type="match status" value="1"/>
</dbReference>
<dbReference type="InterPro" id="IPR010978">
    <property type="entry name" value="tRNA-bd_arm"/>
</dbReference>
<dbReference type="GO" id="GO:0005737">
    <property type="term" value="C:cytoplasm"/>
    <property type="evidence" value="ECO:0007669"/>
    <property type="project" value="UniProtKB-SubCell"/>
</dbReference>
<evidence type="ECO:0000256" key="11">
    <source>
        <dbReference type="ARBA" id="ARBA00023146"/>
    </source>
</evidence>
<dbReference type="InterPro" id="IPR022911">
    <property type="entry name" value="Phe_tRNA_ligase_alpha1_bac"/>
</dbReference>
<organism evidence="15 16">
    <name type="scientific">Berryella wangjianweii</name>
    <dbReference type="NCBI Taxonomy" id="2734634"/>
    <lineage>
        <taxon>Bacteria</taxon>
        <taxon>Bacillati</taxon>
        <taxon>Actinomycetota</taxon>
        <taxon>Coriobacteriia</taxon>
        <taxon>Eggerthellales</taxon>
        <taxon>Eggerthellaceae</taxon>
        <taxon>Berryella</taxon>
    </lineage>
</organism>
<evidence type="ECO:0000256" key="13">
    <source>
        <dbReference type="HAMAP-Rule" id="MF_00281"/>
    </source>
</evidence>
<dbReference type="NCBIfam" id="TIGR00468">
    <property type="entry name" value="pheS"/>
    <property type="match status" value="1"/>
</dbReference>
<keyword evidence="11 13" id="KW-0030">Aminoacyl-tRNA synthetase</keyword>
<keyword evidence="10 13" id="KW-0648">Protein biosynthesis</keyword>
<evidence type="ECO:0000313" key="15">
    <source>
        <dbReference type="EMBL" id="QKF07704.1"/>
    </source>
</evidence>
<dbReference type="SUPFAM" id="SSF46589">
    <property type="entry name" value="tRNA-binding arm"/>
    <property type="match status" value="1"/>
</dbReference>
<keyword evidence="9 13" id="KW-0460">Magnesium</keyword>
<evidence type="ECO:0000256" key="10">
    <source>
        <dbReference type="ARBA" id="ARBA00022917"/>
    </source>
</evidence>
<comment type="catalytic activity">
    <reaction evidence="12 13">
        <text>tRNA(Phe) + L-phenylalanine + ATP = L-phenylalanyl-tRNA(Phe) + AMP + diphosphate + H(+)</text>
        <dbReference type="Rhea" id="RHEA:19413"/>
        <dbReference type="Rhea" id="RHEA-COMP:9668"/>
        <dbReference type="Rhea" id="RHEA-COMP:9699"/>
        <dbReference type="ChEBI" id="CHEBI:15378"/>
        <dbReference type="ChEBI" id="CHEBI:30616"/>
        <dbReference type="ChEBI" id="CHEBI:33019"/>
        <dbReference type="ChEBI" id="CHEBI:58095"/>
        <dbReference type="ChEBI" id="CHEBI:78442"/>
        <dbReference type="ChEBI" id="CHEBI:78531"/>
        <dbReference type="ChEBI" id="CHEBI:456215"/>
        <dbReference type="EC" id="6.1.1.20"/>
    </reaction>
</comment>
<dbReference type="Gene3D" id="3.30.930.10">
    <property type="entry name" value="Bira Bifunctional Protein, Domain 2"/>
    <property type="match status" value="1"/>
</dbReference>
<protein>
    <recommendedName>
        <fullName evidence="13">Phenylalanine--tRNA ligase alpha subunit</fullName>
        <ecNumber evidence="13">6.1.1.20</ecNumber>
    </recommendedName>
    <alternativeName>
        <fullName evidence="13">Phenylalanyl-tRNA synthetase alpha subunit</fullName>
        <shortName evidence="13">PheRS</shortName>
    </alternativeName>
</protein>
<dbReference type="CDD" id="cd00496">
    <property type="entry name" value="PheRS_alpha_core"/>
    <property type="match status" value="1"/>
</dbReference>